<dbReference type="EMBL" id="CP010025">
    <property type="protein sequence ID" value="AJZ56515.1"/>
    <property type="molecule type" value="Genomic_DNA"/>
</dbReference>
<organism evidence="2 3">
    <name type="scientific">Paraburkholderia fungorum</name>
    <dbReference type="NCBI Taxonomy" id="134537"/>
    <lineage>
        <taxon>Bacteria</taxon>
        <taxon>Pseudomonadati</taxon>
        <taxon>Pseudomonadota</taxon>
        <taxon>Betaproteobacteria</taxon>
        <taxon>Burkholderiales</taxon>
        <taxon>Burkholderiaceae</taxon>
        <taxon>Paraburkholderia</taxon>
    </lineage>
</organism>
<proteinExistence type="predicted"/>
<keyword evidence="1" id="KW-0732">Signal</keyword>
<sequence>MFHQVTRTAVQGALLLFALGGCAYPSNFVNDVQHMGDPTYDACRRGADPMSDYGARCAHEADPAVKAKQAEQIHQAAEQQRLPAQAMAQTVEAPHHPRTDGPVYRACADLMNRLRNEYGKAPVCLPFLDGNGNSTSEMTGAIGLSDHPGQNWMVLQIKADAGTDYYSYDHNTLVVVQQMIQTQGRGLTTKEAVVYGINQQEHQAEADYEFEKNVIRSGRALTFDGHPVSLKQLEDVHRSVESSFREMEQQTGKMPN</sequence>
<evidence type="ECO:0000256" key="1">
    <source>
        <dbReference type="SAM" id="SignalP"/>
    </source>
</evidence>
<dbReference type="Proteomes" id="UP000032614">
    <property type="component" value="Chromosome 3"/>
</dbReference>
<reference evidence="2 3" key="1">
    <citation type="journal article" date="2015" name="Genome Announc.">
        <title>Complete genome sequences for 59 burkholderia isolates, both pathogenic and near neighbor.</title>
        <authorList>
            <person name="Johnson S.L."/>
            <person name="Bishop-Lilly K.A."/>
            <person name="Ladner J.T."/>
            <person name="Daligault H.E."/>
            <person name="Davenport K.W."/>
            <person name="Jaissle J."/>
            <person name="Frey K.G."/>
            <person name="Koroleva G.I."/>
            <person name="Bruce D.C."/>
            <person name="Coyne S.R."/>
            <person name="Broomall S.M."/>
            <person name="Li P.E."/>
            <person name="Teshima H."/>
            <person name="Gibbons H.S."/>
            <person name="Palacios G.F."/>
            <person name="Rosenzweig C.N."/>
            <person name="Redden C.L."/>
            <person name="Xu Y."/>
            <person name="Minogue T.D."/>
            <person name="Chain P.S."/>
        </authorList>
    </citation>
    <scope>NUCLEOTIDE SEQUENCE [LARGE SCALE GENOMIC DNA]</scope>
    <source>
        <strain evidence="2 3">ATCC BAA-463</strain>
    </source>
</reference>
<accession>A0AAU8T8G6</accession>
<dbReference type="KEGG" id="bfn:OI25_7614"/>
<protein>
    <submittedName>
        <fullName evidence="2">Lipoprotein</fullName>
    </submittedName>
</protein>
<gene>
    <name evidence="2" type="ORF">OI25_7614</name>
</gene>
<evidence type="ECO:0000313" key="2">
    <source>
        <dbReference type="EMBL" id="AJZ56515.1"/>
    </source>
</evidence>
<dbReference type="PROSITE" id="PS51257">
    <property type="entry name" value="PROKAR_LIPOPROTEIN"/>
    <property type="match status" value="1"/>
</dbReference>
<evidence type="ECO:0000313" key="3">
    <source>
        <dbReference type="Proteomes" id="UP000032614"/>
    </source>
</evidence>
<feature type="signal peptide" evidence="1">
    <location>
        <begin position="1"/>
        <end position="23"/>
    </location>
</feature>
<name>A0AAU8T8G6_9BURK</name>
<feature type="chain" id="PRO_5043784378" evidence="1">
    <location>
        <begin position="24"/>
        <end position="256"/>
    </location>
</feature>
<keyword evidence="2" id="KW-0449">Lipoprotein</keyword>
<dbReference type="AlphaFoldDB" id="A0AAU8T8G6"/>
<dbReference type="RefSeq" id="WP_137954097.1">
    <property type="nucleotide sequence ID" value="NZ_CAKZHR010000034.1"/>
</dbReference>
<dbReference type="GeneID" id="66521085"/>